<dbReference type="Pfam" id="PF16415">
    <property type="entry name" value="CNOT1_CAF1_bind"/>
    <property type="match status" value="1"/>
</dbReference>
<feature type="domain" description="CCR4-NOT transcription complex subunit 1 CAF1-binding" evidence="2">
    <location>
        <begin position="36"/>
        <end position="220"/>
    </location>
</feature>
<dbReference type="AlphaFoldDB" id="A0A5J4T504"/>
<proteinExistence type="predicted"/>
<dbReference type="EMBL" id="SNRW01038026">
    <property type="protein sequence ID" value="KAA6353486.1"/>
    <property type="molecule type" value="Genomic_DNA"/>
</dbReference>
<dbReference type="OrthoDB" id="1933107at2759"/>
<reference evidence="3 4" key="1">
    <citation type="submission" date="2019-03" db="EMBL/GenBank/DDBJ databases">
        <title>Single cell metagenomics reveals metabolic interactions within the superorganism composed of flagellate Streblomastix strix and complex community of Bacteroidetes bacteria on its surface.</title>
        <authorList>
            <person name="Treitli S.C."/>
            <person name="Kolisko M."/>
            <person name="Husnik F."/>
            <person name="Keeling P."/>
            <person name="Hampl V."/>
        </authorList>
    </citation>
    <scope>NUCLEOTIDE SEQUENCE [LARGE SCALE GENOMIC DNA]</scope>
    <source>
        <strain evidence="3">ST1C</strain>
    </source>
</reference>
<dbReference type="InterPro" id="IPR040398">
    <property type="entry name" value="Not1"/>
</dbReference>
<dbReference type="GO" id="GO:0000932">
    <property type="term" value="C:P-body"/>
    <property type="evidence" value="ECO:0007669"/>
    <property type="project" value="TreeGrafter"/>
</dbReference>
<gene>
    <name evidence="3" type="ORF">EZS28_050987</name>
</gene>
<sequence>MTFNPSSLPFVSSFTASNAQRKTQHDEKDSKQLNVQQPSTKSDSQMLQDITDSITQENITSKAQELLRLLTPQNLNLVAHILVFNRGMADDRYATLYADFIQFLSIPALRKLCEKELYSAARVLITHRNLCFERTIEHSQLHALGSFIGSFIIKYSRVLPANSLNLKHAIIYAYQVGKIHAILPFVSRIIAATPNSVAYHSPNQPWISSIISLLNELLELPLKEPLGCNLKDVLQHIEELDSKRRNGEAIERVQQPRELCNYTRFISAINIIAKDFIDLLQDQESPNIQSLHSQSSSFNLHPSFLQS</sequence>
<evidence type="ECO:0000313" key="3">
    <source>
        <dbReference type="EMBL" id="KAA6353486.1"/>
    </source>
</evidence>
<dbReference type="GO" id="GO:0030015">
    <property type="term" value="C:CCR4-NOT core complex"/>
    <property type="evidence" value="ECO:0007669"/>
    <property type="project" value="InterPro"/>
</dbReference>
<evidence type="ECO:0000259" key="2">
    <source>
        <dbReference type="Pfam" id="PF16415"/>
    </source>
</evidence>
<dbReference type="GO" id="GO:0017148">
    <property type="term" value="P:negative regulation of translation"/>
    <property type="evidence" value="ECO:0007669"/>
    <property type="project" value="InterPro"/>
</dbReference>
<evidence type="ECO:0000256" key="1">
    <source>
        <dbReference type="SAM" id="MobiDB-lite"/>
    </source>
</evidence>
<feature type="region of interest" description="Disordered" evidence="1">
    <location>
        <begin position="19"/>
        <end position="45"/>
    </location>
</feature>
<dbReference type="PANTHER" id="PTHR13162:SF8">
    <property type="entry name" value="CCR4-NOT TRANSCRIPTION COMPLEX SUBUNIT 1"/>
    <property type="match status" value="1"/>
</dbReference>
<dbReference type="InterPro" id="IPR032191">
    <property type="entry name" value="CNOT1_CAF1_bind"/>
</dbReference>
<comment type="caution">
    <text evidence="3">The sequence shown here is derived from an EMBL/GenBank/DDBJ whole genome shotgun (WGS) entry which is preliminary data.</text>
</comment>
<accession>A0A5J4T504</accession>
<dbReference type="PANTHER" id="PTHR13162">
    <property type="entry name" value="CCR4-NOT TRANSCRIPTION COMPLEX"/>
    <property type="match status" value="1"/>
</dbReference>
<dbReference type="Gene3D" id="1.25.40.180">
    <property type="match status" value="1"/>
</dbReference>
<dbReference type="GO" id="GO:0000288">
    <property type="term" value="P:nuclear-transcribed mRNA catabolic process, deadenylation-dependent decay"/>
    <property type="evidence" value="ECO:0007669"/>
    <property type="project" value="TreeGrafter"/>
</dbReference>
<dbReference type="Proteomes" id="UP000324800">
    <property type="component" value="Unassembled WGS sequence"/>
</dbReference>
<evidence type="ECO:0000313" key="4">
    <source>
        <dbReference type="Proteomes" id="UP000324800"/>
    </source>
</evidence>
<organism evidence="3 4">
    <name type="scientific">Streblomastix strix</name>
    <dbReference type="NCBI Taxonomy" id="222440"/>
    <lineage>
        <taxon>Eukaryota</taxon>
        <taxon>Metamonada</taxon>
        <taxon>Preaxostyla</taxon>
        <taxon>Oxymonadida</taxon>
        <taxon>Streblomastigidae</taxon>
        <taxon>Streblomastix</taxon>
    </lineage>
</organism>
<name>A0A5J4T504_9EUKA</name>
<feature type="compositionally biased region" description="Polar residues" evidence="1">
    <location>
        <begin position="32"/>
        <end position="45"/>
    </location>
</feature>
<protein>
    <recommendedName>
        <fullName evidence="2">CCR4-NOT transcription complex subunit 1 CAF1-binding domain-containing protein</fullName>
    </recommendedName>
</protein>
<feature type="non-terminal residue" evidence="3">
    <location>
        <position position="307"/>
    </location>
</feature>
<dbReference type="GO" id="GO:0060090">
    <property type="term" value="F:molecular adaptor activity"/>
    <property type="evidence" value="ECO:0007669"/>
    <property type="project" value="TreeGrafter"/>
</dbReference>